<name>A0A3P6E1F3_BRAOL</name>
<reference evidence="1" key="1">
    <citation type="submission" date="2018-11" db="EMBL/GenBank/DDBJ databases">
        <authorList>
            <consortium name="Genoscope - CEA"/>
            <person name="William W."/>
        </authorList>
    </citation>
    <scope>NUCLEOTIDE SEQUENCE</scope>
</reference>
<sequence>MGLCFFQQRSLLFKNKDQTRIFGPNSVEEKKVSTLFCLSQKKQVLLVCLFERNILKFLGLCGIHSHEP</sequence>
<dbReference type="EMBL" id="LR031874">
    <property type="protein sequence ID" value="VDD26432.1"/>
    <property type="molecule type" value="Genomic_DNA"/>
</dbReference>
<proteinExistence type="predicted"/>
<protein>
    <submittedName>
        <fullName evidence="1">Uncharacterized protein</fullName>
    </submittedName>
</protein>
<accession>A0A3P6E1F3</accession>
<dbReference type="AlphaFoldDB" id="A0A3P6E1F3"/>
<evidence type="ECO:0000313" key="1">
    <source>
        <dbReference type="EMBL" id="VDD26432.1"/>
    </source>
</evidence>
<gene>
    <name evidence="1" type="ORF">BOLC2T11566H</name>
</gene>
<organism evidence="1">
    <name type="scientific">Brassica oleracea</name>
    <name type="common">Wild cabbage</name>
    <dbReference type="NCBI Taxonomy" id="3712"/>
    <lineage>
        <taxon>Eukaryota</taxon>
        <taxon>Viridiplantae</taxon>
        <taxon>Streptophyta</taxon>
        <taxon>Embryophyta</taxon>
        <taxon>Tracheophyta</taxon>
        <taxon>Spermatophyta</taxon>
        <taxon>Magnoliopsida</taxon>
        <taxon>eudicotyledons</taxon>
        <taxon>Gunneridae</taxon>
        <taxon>Pentapetalae</taxon>
        <taxon>rosids</taxon>
        <taxon>malvids</taxon>
        <taxon>Brassicales</taxon>
        <taxon>Brassicaceae</taxon>
        <taxon>Brassiceae</taxon>
        <taxon>Brassica</taxon>
    </lineage>
</organism>